<proteinExistence type="predicted"/>
<keyword evidence="4" id="KW-1185">Reference proteome</keyword>
<dbReference type="Gene3D" id="2.30.30.90">
    <property type="match status" value="1"/>
</dbReference>
<evidence type="ECO:0000313" key="3">
    <source>
        <dbReference type="EMBL" id="MBY0754128.1"/>
    </source>
</evidence>
<gene>
    <name evidence="3" type="ORF">K5V21_01535</name>
</gene>
<dbReference type="InterPro" id="IPR007167">
    <property type="entry name" value="Fe-transptr_FeoA-like"/>
</dbReference>
<dbReference type="InterPro" id="IPR052713">
    <property type="entry name" value="FeoA"/>
</dbReference>
<dbReference type="RefSeq" id="WP_204593380.1">
    <property type="nucleotide sequence ID" value="NZ_JAFBDA010000001.1"/>
</dbReference>
<dbReference type="SUPFAM" id="SSF50037">
    <property type="entry name" value="C-terminal domain of transcriptional repressors"/>
    <property type="match status" value="1"/>
</dbReference>
<dbReference type="InterPro" id="IPR038157">
    <property type="entry name" value="FeoA_core_dom"/>
</dbReference>
<evidence type="ECO:0000313" key="4">
    <source>
        <dbReference type="Proteomes" id="UP001299068"/>
    </source>
</evidence>
<dbReference type="SMART" id="SM00899">
    <property type="entry name" value="FeoA"/>
    <property type="match status" value="1"/>
</dbReference>
<evidence type="ECO:0000259" key="2">
    <source>
        <dbReference type="SMART" id="SM00899"/>
    </source>
</evidence>
<accession>A0ABS7KU66</accession>
<reference evidence="3 4" key="1">
    <citation type="journal article" date="2021" name="Cell Host Microbe">
        <title>in vivo commensal control of Clostridioides difficile virulence.</title>
        <authorList>
            <person name="Girinathan B.P."/>
            <person name="Dibenedetto N."/>
            <person name="Worley J.N."/>
            <person name="Peltier J."/>
            <person name="Arrieta-Ortiz M.L."/>
            <person name="Rupa Christinal Immanuel S."/>
            <person name="Lavin R."/>
            <person name="Delaney M.L."/>
            <person name="Cummins C."/>
            <person name="Hoffmann M."/>
            <person name="Luo Y."/>
            <person name="Gonzalez-Escalona N."/>
            <person name="Allard M."/>
            <person name="Onderdonk A.B."/>
            <person name="Gerber G.K."/>
            <person name="Sonenshein A.L."/>
            <person name="Baliga N."/>
            <person name="Dupuy B."/>
            <person name="Bry L."/>
        </authorList>
    </citation>
    <scope>NUCLEOTIDE SEQUENCE [LARGE SCALE GENOMIC DNA]</scope>
    <source>
        <strain evidence="3 4">DSM 599</strain>
    </source>
</reference>
<name>A0ABS7KU66_CLOSR</name>
<dbReference type="InterPro" id="IPR008988">
    <property type="entry name" value="Transcriptional_repressor_C"/>
</dbReference>
<dbReference type="EMBL" id="JAIKTU010000001">
    <property type="protein sequence ID" value="MBY0754128.1"/>
    <property type="molecule type" value="Genomic_DNA"/>
</dbReference>
<organism evidence="3 4">
    <name type="scientific">Clostridium sardiniense</name>
    <name type="common">Clostridium absonum</name>
    <dbReference type="NCBI Taxonomy" id="29369"/>
    <lineage>
        <taxon>Bacteria</taxon>
        <taxon>Bacillati</taxon>
        <taxon>Bacillota</taxon>
        <taxon>Clostridia</taxon>
        <taxon>Eubacteriales</taxon>
        <taxon>Clostridiaceae</taxon>
        <taxon>Clostridium</taxon>
    </lineage>
</organism>
<comment type="caution">
    <text evidence="3">The sequence shown here is derived from an EMBL/GenBank/DDBJ whole genome shotgun (WGS) entry which is preliminary data.</text>
</comment>
<protein>
    <submittedName>
        <fullName evidence="3">Ferrous iron transport protein A</fullName>
    </submittedName>
</protein>
<dbReference type="PANTHER" id="PTHR42954:SF2">
    <property type="entry name" value="FE(2+) TRANSPORT PROTEIN A"/>
    <property type="match status" value="1"/>
</dbReference>
<keyword evidence="1" id="KW-0408">Iron</keyword>
<feature type="domain" description="Ferrous iron transporter FeoA-like" evidence="2">
    <location>
        <begin position="2"/>
        <end position="72"/>
    </location>
</feature>
<dbReference type="Proteomes" id="UP001299068">
    <property type="component" value="Unassembled WGS sequence"/>
</dbReference>
<sequence length="72" mass="8017">MEKISKYNVGDKIKVKGLDKDSKVKRKLMDMGITPGVLIEITGKAPLGDPIEVYVRGYKLTLRKEEANAILV</sequence>
<dbReference type="Pfam" id="PF04023">
    <property type="entry name" value="FeoA"/>
    <property type="match status" value="1"/>
</dbReference>
<evidence type="ECO:0000256" key="1">
    <source>
        <dbReference type="ARBA" id="ARBA00023004"/>
    </source>
</evidence>
<dbReference type="PANTHER" id="PTHR42954">
    <property type="entry name" value="FE(2+) TRANSPORT PROTEIN A"/>
    <property type="match status" value="1"/>
</dbReference>